<proteinExistence type="predicted"/>
<dbReference type="PANTHER" id="PTHR43278">
    <property type="entry name" value="NAD(P)H-DEPENDENT FMN-CONTAINING OXIDOREDUCTASE YWQN-RELATED"/>
    <property type="match status" value="1"/>
</dbReference>
<dbReference type="InterPro" id="IPR005025">
    <property type="entry name" value="FMN_Rdtase-like_dom"/>
</dbReference>
<dbReference type="EC" id="1.-.-.-" evidence="4"/>
<dbReference type="AlphaFoldDB" id="A0A2X1ACW1"/>
<dbReference type="EMBL" id="UAQE01000004">
    <property type="protein sequence ID" value="SPU38482.1"/>
    <property type="molecule type" value="Genomic_DNA"/>
</dbReference>
<dbReference type="InterPro" id="IPR051796">
    <property type="entry name" value="ISF_SsuE-like"/>
</dbReference>
<keyword evidence="2" id="KW-0288">FMN</keyword>
<dbReference type="GO" id="GO:0016491">
    <property type="term" value="F:oxidoreductase activity"/>
    <property type="evidence" value="ECO:0007669"/>
    <property type="project" value="UniProtKB-KW"/>
</dbReference>
<dbReference type="InterPro" id="IPR029039">
    <property type="entry name" value="Flavoprotein-like_sf"/>
</dbReference>
<dbReference type="Gene3D" id="3.40.50.360">
    <property type="match status" value="1"/>
</dbReference>
<keyword evidence="1" id="KW-0285">Flavoprotein</keyword>
<dbReference type="STRING" id="1421.A2J09_09445"/>
<dbReference type="SUPFAM" id="SSF52218">
    <property type="entry name" value="Flavoproteins"/>
    <property type="match status" value="1"/>
</dbReference>
<evidence type="ECO:0000256" key="2">
    <source>
        <dbReference type="ARBA" id="ARBA00022643"/>
    </source>
</evidence>
<dbReference type="RefSeq" id="WP_048392420.1">
    <property type="nucleotide sequence ID" value="NZ_DAIRMF010000001.1"/>
</dbReference>
<sequence>MSIAVIYGGNRSNGNVETLTKLATQGLMIEEIYLKDCVIQPIIDKRHAAEGFTDVSDDYNAVIDRILPHDILIFSTPIYWYSMTGAMKNFIDRWSQTLRDPNYPDFKALMSSKKAYVIAVGGDEPYIKGLPMIQQFQHIFDFVGITFEGYILGEGNKPGEILQDLKALSAADHLRKDLQ</sequence>
<dbReference type="Pfam" id="PF03358">
    <property type="entry name" value="FMN_red"/>
    <property type="match status" value="1"/>
</dbReference>
<gene>
    <name evidence="4" type="primary">ywqN</name>
    <name evidence="4" type="ORF">NCTC7582_04444</name>
</gene>
<protein>
    <submittedName>
        <fullName evidence="4">FMN reductase, NADPH-dependent</fullName>
        <ecNumber evidence="4">1.-.-.-</ecNumber>
    </submittedName>
</protein>
<evidence type="ECO:0000259" key="3">
    <source>
        <dbReference type="Pfam" id="PF03358"/>
    </source>
</evidence>
<reference evidence="4 5" key="1">
    <citation type="submission" date="2018-06" db="EMBL/GenBank/DDBJ databases">
        <authorList>
            <consortium name="Pathogen Informatics"/>
            <person name="Doyle S."/>
        </authorList>
    </citation>
    <scope>NUCLEOTIDE SEQUENCE [LARGE SCALE GENOMIC DNA]</scope>
    <source>
        <strain evidence="4 5">NCTC7582</strain>
    </source>
</reference>
<organism evidence="4 5">
    <name type="scientific">Lysinibacillus capsici</name>
    <dbReference type="NCBI Taxonomy" id="2115968"/>
    <lineage>
        <taxon>Bacteria</taxon>
        <taxon>Bacillati</taxon>
        <taxon>Bacillota</taxon>
        <taxon>Bacilli</taxon>
        <taxon>Bacillales</taxon>
        <taxon>Bacillaceae</taxon>
        <taxon>Lysinibacillus</taxon>
    </lineage>
</organism>
<dbReference type="Proteomes" id="UP000251431">
    <property type="component" value="Unassembled WGS sequence"/>
</dbReference>
<evidence type="ECO:0000313" key="4">
    <source>
        <dbReference type="EMBL" id="SPU38482.1"/>
    </source>
</evidence>
<keyword evidence="4" id="KW-0560">Oxidoreductase</keyword>
<feature type="domain" description="NADPH-dependent FMN reductase-like" evidence="3">
    <location>
        <begin position="1"/>
        <end position="123"/>
    </location>
</feature>
<name>A0A2X1ACW1_9BACI</name>
<accession>A0A2X1ACW1</accession>
<evidence type="ECO:0000256" key="1">
    <source>
        <dbReference type="ARBA" id="ARBA00022630"/>
    </source>
</evidence>
<evidence type="ECO:0000313" key="5">
    <source>
        <dbReference type="Proteomes" id="UP000251431"/>
    </source>
</evidence>
<dbReference type="PANTHER" id="PTHR43278:SF4">
    <property type="entry name" value="NAD(P)H-DEPENDENT FMN-CONTAINING OXIDOREDUCTASE YWQN-RELATED"/>
    <property type="match status" value="1"/>
</dbReference>